<protein>
    <submittedName>
        <fullName evidence="1">Uncharacterized protein</fullName>
    </submittedName>
</protein>
<gene>
    <name evidence="1" type="ORF">CYMTET_19480</name>
</gene>
<comment type="caution">
    <text evidence="1">The sequence shown here is derived from an EMBL/GenBank/DDBJ whole genome shotgun (WGS) entry which is preliminary data.</text>
</comment>
<accession>A0AAE0L590</accession>
<reference evidence="1 2" key="1">
    <citation type="journal article" date="2015" name="Genome Biol. Evol.">
        <title>Comparative Genomics of a Bacterivorous Green Alga Reveals Evolutionary Causalities and Consequences of Phago-Mixotrophic Mode of Nutrition.</title>
        <authorList>
            <person name="Burns J.A."/>
            <person name="Paasch A."/>
            <person name="Narechania A."/>
            <person name="Kim E."/>
        </authorList>
    </citation>
    <scope>NUCLEOTIDE SEQUENCE [LARGE SCALE GENOMIC DNA]</scope>
    <source>
        <strain evidence="1 2">PLY_AMNH</strain>
    </source>
</reference>
<name>A0AAE0L590_9CHLO</name>
<dbReference type="Proteomes" id="UP001190700">
    <property type="component" value="Unassembled WGS sequence"/>
</dbReference>
<evidence type="ECO:0000313" key="1">
    <source>
        <dbReference type="EMBL" id="KAK3272210.1"/>
    </source>
</evidence>
<organism evidence="1 2">
    <name type="scientific">Cymbomonas tetramitiformis</name>
    <dbReference type="NCBI Taxonomy" id="36881"/>
    <lineage>
        <taxon>Eukaryota</taxon>
        <taxon>Viridiplantae</taxon>
        <taxon>Chlorophyta</taxon>
        <taxon>Pyramimonadophyceae</taxon>
        <taxon>Pyramimonadales</taxon>
        <taxon>Pyramimonadaceae</taxon>
        <taxon>Cymbomonas</taxon>
    </lineage>
</organism>
<evidence type="ECO:0000313" key="2">
    <source>
        <dbReference type="Proteomes" id="UP001190700"/>
    </source>
</evidence>
<keyword evidence="2" id="KW-1185">Reference proteome</keyword>
<dbReference type="AlphaFoldDB" id="A0AAE0L590"/>
<sequence length="189" mass="21145">MTLRGACAPTGCQMEMALGPEAQVEDGDAQSNGDKVIVDSLERMIGTAVVIAYLEVTKTVKEAQLAAQVKWLKRVKWEMRGQKFQWYLRMFRVMMKTGRGWFYLSPLWNLIFLQRRDGSFALSQTLATVLCAGTVDDLSALVTNNPTGDTPPLLLSPQTRNSSESRPVGLLRSHHFSFAFLEVTMGVIW</sequence>
<dbReference type="EMBL" id="LGRX02009094">
    <property type="protein sequence ID" value="KAK3272210.1"/>
    <property type="molecule type" value="Genomic_DNA"/>
</dbReference>
<proteinExistence type="predicted"/>